<evidence type="ECO:0000313" key="20">
    <source>
        <dbReference type="Proteomes" id="UP000238362"/>
    </source>
</evidence>
<sequence length="451" mass="49793">MARAQGTPPTPGAETSGDSCLPAHGNGGYRVRHYDLDLDYRVGPNRLSGRATVTAVATQALSRFSLDLTGFRVNRVLVDGRPARFTRHGHKLRVRPARPLPDGAEFVAEVRYVGNPRPVAGPWGDIGWDELTDGALVASQPVGAPSWFPCNDHPADKAAYRIALTTASPYTVAVTGRLTERTRGAGTTRWVFERPEPTATYLMSVQIGQYVDVTLPGGPVPQRAAVPARLRESFRHDFGRQRAMIDLLGRLFGPYPFGEYQVVVTDDDLDDPVEAQGMSVFGANHVDGRRTHERLVVHELAHQWFGNCLTVADWRHIWLNEGFATYAEWLWSEESGGPAARVLAREWHGVLAGKPADLRIADPGAAHLFDERVYKRGALTLHALRERIGDAAFFALLRNWVAGHRHGTVTTERFTTLAAEHAGADLGEFFTEWLDDPRLPELPDQEAPVAR</sequence>
<evidence type="ECO:0000256" key="5">
    <source>
        <dbReference type="ARBA" id="ARBA00015611"/>
    </source>
</evidence>
<proteinExistence type="inferred from homology"/>
<feature type="active site" description="Proton acceptor" evidence="14">
    <location>
        <position position="299"/>
    </location>
</feature>
<dbReference type="InterPro" id="IPR042097">
    <property type="entry name" value="Aminopeptidase_N-like_N_sf"/>
</dbReference>
<keyword evidence="7" id="KW-0645">Protease</keyword>
<feature type="domain" description="Peptidase M1 membrane alanine aminopeptidase" evidence="17">
    <location>
        <begin position="252"/>
        <end position="433"/>
    </location>
</feature>
<dbReference type="InterPro" id="IPR045357">
    <property type="entry name" value="Aminopeptidase_N-like_N"/>
</dbReference>
<keyword evidence="10 15" id="KW-0862">Zinc</keyword>
<dbReference type="Proteomes" id="UP000238362">
    <property type="component" value="Unassembled WGS sequence"/>
</dbReference>
<dbReference type="InterPro" id="IPR001930">
    <property type="entry name" value="Peptidase_M1"/>
</dbReference>
<gene>
    <name evidence="19" type="ORF">B0I33_107267</name>
</gene>
<accession>A0A2T0LSP1</accession>
<evidence type="ECO:0000256" key="16">
    <source>
        <dbReference type="SAM" id="MobiDB-lite"/>
    </source>
</evidence>
<keyword evidence="11" id="KW-0482">Metalloprotease</keyword>
<dbReference type="PANTHER" id="PTHR45726">
    <property type="entry name" value="LEUKOTRIENE A-4 HYDROLASE"/>
    <property type="match status" value="1"/>
</dbReference>
<dbReference type="InterPro" id="IPR014782">
    <property type="entry name" value="Peptidase_M1_dom"/>
</dbReference>
<dbReference type="GO" id="GO:0008270">
    <property type="term" value="F:zinc ion binding"/>
    <property type="evidence" value="ECO:0007669"/>
    <property type="project" value="InterPro"/>
</dbReference>
<reference evidence="19 20" key="1">
    <citation type="submission" date="2018-03" db="EMBL/GenBank/DDBJ databases">
        <title>Genomic Encyclopedia of Type Strains, Phase III (KMG-III): the genomes of soil and plant-associated and newly described type strains.</title>
        <authorList>
            <person name="Whitman W."/>
        </authorList>
    </citation>
    <scope>NUCLEOTIDE SEQUENCE [LARGE SCALE GENOMIC DNA]</scope>
    <source>
        <strain evidence="19 20">CGMCC 4.7125</strain>
    </source>
</reference>
<dbReference type="Pfam" id="PF01433">
    <property type="entry name" value="Peptidase_M1"/>
    <property type="match status" value="1"/>
</dbReference>
<comment type="catalytic activity">
    <reaction evidence="1">
        <text>Release of an N-terminal amino acid, Xaa-|-Yaa- from a peptide, amide or arylamide. Xaa is preferably Ala, but may be most amino acids including Pro (slow action). When a terminal hydrophobic residue is followed by a prolyl residue, the two may be released as an intact Xaa-Pro dipeptide.</text>
        <dbReference type="EC" id="3.4.11.2"/>
    </reaction>
</comment>
<feature type="binding site" evidence="15">
    <location>
        <position position="302"/>
    </location>
    <ligand>
        <name>Zn(2+)</name>
        <dbReference type="ChEBI" id="CHEBI:29105"/>
        <note>catalytic</note>
    </ligand>
</feature>
<dbReference type="SUPFAM" id="SSF63737">
    <property type="entry name" value="Leukotriene A4 hydrolase N-terminal domain"/>
    <property type="match status" value="1"/>
</dbReference>
<feature type="binding site" evidence="15">
    <location>
        <position position="321"/>
    </location>
    <ligand>
        <name>Zn(2+)</name>
        <dbReference type="ChEBI" id="CHEBI:29105"/>
        <note>catalytic</note>
    </ligand>
</feature>
<dbReference type="SUPFAM" id="SSF55486">
    <property type="entry name" value="Metalloproteases ('zincins'), catalytic domain"/>
    <property type="match status" value="1"/>
</dbReference>
<evidence type="ECO:0000256" key="13">
    <source>
        <dbReference type="ARBA" id="ARBA00031533"/>
    </source>
</evidence>
<evidence type="ECO:0000256" key="7">
    <source>
        <dbReference type="ARBA" id="ARBA00022670"/>
    </source>
</evidence>
<dbReference type="InterPro" id="IPR034015">
    <property type="entry name" value="M1_LTA4H"/>
</dbReference>
<evidence type="ECO:0000256" key="10">
    <source>
        <dbReference type="ARBA" id="ARBA00022833"/>
    </source>
</evidence>
<feature type="active site" description="Proton donor" evidence="14">
    <location>
        <position position="374"/>
    </location>
</feature>
<feature type="region of interest" description="Disordered" evidence="16">
    <location>
        <begin position="1"/>
        <end position="21"/>
    </location>
</feature>
<keyword evidence="9" id="KW-0378">Hydrolase</keyword>
<evidence type="ECO:0000256" key="12">
    <source>
        <dbReference type="ARBA" id="ARBA00029811"/>
    </source>
</evidence>
<evidence type="ECO:0000259" key="18">
    <source>
        <dbReference type="Pfam" id="PF17900"/>
    </source>
</evidence>
<evidence type="ECO:0000256" key="8">
    <source>
        <dbReference type="ARBA" id="ARBA00022723"/>
    </source>
</evidence>
<evidence type="ECO:0000256" key="11">
    <source>
        <dbReference type="ARBA" id="ARBA00023049"/>
    </source>
</evidence>
<comment type="similarity">
    <text evidence="3">Belongs to the peptidase M1 family.</text>
</comment>
<evidence type="ECO:0000256" key="2">
    <source>
        <dbReference type="ARBA" id="ARBA00004496"/>
    </source>
</evidence>
<dbReference type="AlphaFoldDB" id="A0A2T0LSP1"/>
<organism evidence="19 20">
    <name type="scientific">Prauserella shujinwangii</name>
    <dbReference type="NCBI Taxonomy" id="1453103"/>
    <lineage>
        <taxon>Bacteria</taxon>
        <taxon>Bacillati</taxon>
        <taxon>Actinomycetota</taxon>
        <taxon>Actinomycetes</taxon>
        <taxon>Pseudonocardiales</taxon>
        <taxon>Pseudonocardiaceae</taxon>
        <taxon>Prauserella</taxon>
    </lineage>
</organism>
<evidence type="ECO:0000259" key="17">
    <source>
        <dbReference type="Pfam" id="PF01433"/>
    </source>
</evidence>
<evidence type="ECO:0000256" key="3">
    <source>
        <dbReference type="ARBA" id="ARBA00010136"/>
    </source>
</evidence>
<keyword evidence="6" id="KW-0963">Cytoplasm</keyword>
<evidence type="ECO:0000256" key="4">
    <source>
        <dbReference type="ARBA" id="ARBA00012564"/>
    </source>
</evidence>
<dbReference type="EMBL" id="PVNH01000007">
    <property type="protein sequence ID" value="PRX46690.1"/>
    <property type="molecule type" value="Genomic_DNA"/>
</dbReference>
<keyword evidence="20" id="KW-1185">Reference proteome</keyword>
<dbReference type="PANTHER" id="PTHR45726:SF3">
    <property type="entry name" value="LEUKOTRIENE A-4 HYDROLASE"/>
    <property type="match status" value="1"/>
</dbReference>
<protein>
    <recommendedName>
        <fullName evidence="5">Aminopeptidase N</fullName>
        <ecNumber evidence="4">3.4.11.2</ecNumber>
    </recommendedName>
    <alternativeName>
        <fullName evidence="12">Alanine aminopeptidase</fullName>
    </alternativeName>
    <alternativeName>
        <fullName evidence="13">Lysyl aminopeptidase</fullName>
    </alternativeName>
</protein>
<dbReference type="Gene3D" id="2.60.40.1730">
    <property type="entry name" value="tricorn interacting facor f3 domain"/>
    <property type="match status" value="1"/>
</dbReference>
<dbReference type="PRINTS" id="PR00756">
    <property type="entry name" value="ALADIPTASE"/>
</dbReference>
<evidence type="ECO:0000256" key="6">
    <source>
        <dbReference type="ARBA" id="ARBA00022490"/>
    </source>
</evidence>
<dbReference type="CDD" id="cd09603">
    <property type="entry name" value="M1_APN_like"/>
    <property type="match status" value="1"/>
</dbReference>
<comment type="cofactor">
    <cofactor evidence="15">
        <name>Zn(2+)</name>
        <dbReference type="ChEBI" id="CHEBI:29105"/>
    </cofactor>
    <text evidence="15">Binds 1 zinc ion per subunit.</text>
</comment>
<keyword evidence="8 15" id="KW-0479">Metal-binding</keyword>
<dbReference type="InterPro" id="IPR027268">
    <property type="entry name" value="Peptidase_M4/M1_CTD_sf"/>
</dbReference>
<dbReference type="GO" id="GO:0006508">
    <property type="term" value="P:proteolysis"/>
    <property type="evidence" value="ECO:0007669"/>
    <property type="project" value="UniProtKB-KW"/>
</dbReference>
<feature type="binding site" evidence="15">
    <location>
        <position position="298"/>
    </location>
    <ligand>
        <name>Zn(2+)</name>
        <dbReference type="ChEBI" id="CHEBI:29105"/>
        <note>catalytic</note>
    </ligand>
</feature>
<dbReference type="EC" id="3.4.11.2" evidence="4"/>
<dbReference type="GO" id="GO:0016285">
    <property type="term" value="F:alanyl aminopeptidase activity"/>
    <property type="evidence" value="ECO:0007669"/>
    <property type="project" value="UniProtKB-EC"/>
</dbReference>
<evidence type="ECO:0000313" key="19">
    <source>
        <dbReference type="EMBL" id="PRX46690.1"/>
    </source>
</evidence>
<dbReference type="Gene3D" id="1.10.390.10">
    <property type="entry name" value="Neutral Protease Domain 2"/>
    <property type="match status" value="1"/>
</dbReference>
<evidence type="ECO:0000256" key="1">
    <source>
        <dbReference type="ARBA" id="ARBA00000098"/>
    </source>
</evidence>
<name>A0A2T0LSP1_9PSEU</name>
<comment type="subcellular location">
    <subcellularLocation>
        <location evidence="2">Cytoplasm</location>
    </subcellularLocation>
</comment>
<dbReference type="GO" id="GO:0008237">
    <property type="term" value="F:metallopeptidase activity"/>
    <property type="evidence" value="ECO:0007669"/>
    <property type="project" value="UniProtKB-KW"/>
</dbReference>
<evidence type="ECO:0000256" key="15">
    <source>
        <dbReference type="PIRSR" id="PIRSR634015-3"/>
    </source>
</evidence>
<dbReference type="GO" id="GO:0005737">
    <property type="term" value="C:cytoplasm"/>
    <property type="evidence" value="ECO:0007669"/>
    <property type="project" value="UniProtKB-SubCell"/>
</dbReference>
<dbReference type="Pfam" id="PF17900">
    <property type="entry name" value="Peptidase_M1_N"/>
    <property type="match status" value="1"/>
</dbReference>
<dbReference type="RefSeq" id="WP_245900806.1">
    <property type="nucleotide sequence ID" value="NZ_PVNH01000007.1"/>
</dbReference>
<comment type="caution">
    <text evidence="19">The sequence shown here is derived from an EMBL/GenBank/DDBJ whole genome shotgun (WGS) entry which is preliminary data.</text>
</comment>
<evidence type="ECO:0000256" key="9">
    <source>
        <dbReference type="ARBA" id="ARBA00022801"/>
    </source>
</evidence>
<evidence type="ECO:0000256" key="14">
    <source>
        <dbReference type="PIRSR" id="PIRSR634015-1"/>
    </source>
</evidence>
<feature type="domain" description="Aminopeptidase N-like N-terminal" evidence="18">
    <location>
        <begin position="33"/>
        <end position="202"/>
    </location>
</feature>